<evidence type="ECO:0000313" key="1">
    <source>
        <dbReference type="EMBL" id="KIK42282.1"/>
    </source>
</evidence>
<protein>
    <submittedName>
        <fullName evidence="1">Uncharacterized protein</fullName>
    </submittedName>
</protein>
<dbReference type="HOGENOM" id="CLU_2656079_0_0_1"/>
<dbReference type="Proteomes" id="UP000054485">
    <property type="component" value="Unassembled WGS sequence"/>
</dbReference>
<name>A0A0D0B744_9AGAM</name>
<gene>
    <name evidence="1" type="ORF">CY34DRAFT_805113</name>
</gene>
<evidence type="ECO:0000313" key="2">
    <source>
        <dbReference type="Proteomes" id="UP000054485"/>
    </source>
</evidence>
<accession>A0A0D0B744</accession>
<keyword evidence="2" id="KW-1185">Reference proteome</keyword>
<sequence>MQIAAYHSIDVQCYTISDTPPCAGRDPRTLAHANSPPRAACRTFERVGAVAALPLPNCGFSESGSSHPVGCAQVGR</sequence>
<reference evidence="1 2" key="1">
    <citation type="submission" date="2014-04" db="EMBL/GenBank/DDBJ databases">
        <authorList>
            <consortium name="DOE Joint Genome Institute"/>
            <person name="Kuo A."/>
            <person name="Ruytinx J."/>
            <person name="Rineau F."/>
            <person name="Colpaert J."/>
            <person name="Kohler A."/>
            <person name="Nagy L.G."/>
            <person name="Floudas D."/>
            <person name="Copeland A."/>
            <person name="Barry K.W."/>
            <person name="Cichocki N."/>
            <person name="Veneault-Fourrey C."/>
            <person name="LaButti K."/>
            <person name="Lindquist E.A."/>
            <person name="Lipzen A."/>
            <person name="Lundell T."/>
            <person name="Morin E."/>
            <person name="Murat C."/>
            <person name="Sun H."/>
            <person name="Tunlid A."/>
            <person name="Henrissat B."/>
            <person name="Grigoriev I.V."/>
            <person name="Hibbett D.S."/>
            <person name="Martin F."/>
            <person name="Nordberg H.P."/>
            <person name="Cantor M.N."/>
            <person name="Hua S.X."/>
        </authorList>
    </citation>
    <scope>NUCLEOTIDE SEQUENCE [LARGE SCALE GENOMIC DNA]</scope>
    <source>
        <strain evidence="1 2">UH-Slu-Lm8-n1</strain>
    </source>
</reference>
<dbReference type="AlphaFoldDB" id="A0A0D0B744"/>
<reference evidence="2" key="2">
    <citation type="submission" date="2015-01" db="EMBL/GenBank/DDBJ databases">
        <title>Evolutionary Origins and Diversification of the Mycorrhizal Mutualists.</title>
        <authorList>
            <consortium name="DOE Joint Genome Institute"/>
            <consortium name="Mycorrhizal Genomics Consortium"/>
            <person name="Kohler A."/>
            <person name="Kuo A."/>
            <person name="Nagy L.G."/>
            <person name="Floudas D."/>
            <person name="Copeland A."/>
            <person name="Barry K.W."/>
            <person name="Cichocki N."/>
            <person name="Veneault-Fourrey C."/>
            <person name="LaButti K."/>
            <person name="Lindquist E.A."/>
            <person name="Lipzen A."/>
            <person name="Lundell T."/>
            <person name="Morin E."/>
            <person name="Murat C."/>
            <person name="Riley R."/>
            <person name="Ohm R."/>
            <person name="Sun H."/>
            <person name="Tunlid A."/>
            <person name="Henrissat B."/>
            <person name="Grigoriev I.V."/>
            <person name="Hibbett D.S."/>
            <person name="Martin F."/>
        </authorList>
    </citation>
    <scope>NUCLEOTIDE SEQUENCE [LARGE SCALE GENOMIC DNA]</scope>
    <source>
        <strain evidence="2">UH-Slu-Lm8-n1</strain>
    </source>
</reference>
<organism evidence="1 2">
    <name type="scientific">Suillus luteus UH-Slu-Lm8-n1</name>
    <dbReference type="NCBI Taxonomy" id="930992"/>
    <lineage>
        <taxon>Eukaryota</taxon>
        <taxon>Fungi</taxon>
        <taxon>Dikarya</taxon>
        <taxon>Basidiomycota</taxon>
        <taxon>Agaricomycotina</taxon>
        <taxon>Agaricomycetes</taxon>
        <taxon>Agaricomycetidae</taxon>
        <taxon>Boletales</taxon>
        <taxon>Suillineae</taxon>
        <taxon>Suillaceae</taxon>
        <taxon>Suillus</taxon>
    </lineage>
</organism>
<dbReference type="OrthoDB" id="10473045at2759"/>
<dbReference type="InParanoid" id="A0A0D0B744"/>
<dbReference type="EMBL" id="KN835243">
    <property type="protein sequence ID" value="KIK42282.1"/>
    <property type="molecule type" value="Genomic_DNA"/>
</dbReference>
<proteinExistence type="predicted"/>